<feature type="domain" description="Ricin B lectin" evidence="1">
    <location>
        <begin position="8"/>
        <end position="90"/>
    </location>
</feature>
<dbReference type="Gene3D" id="2.80.10.50">
    <property type="match status" value="1"/>
</dbReference>
<sequence>MKRRPDVEGIFLLRNAASGLVLETEGSRTGSGTRVRVGPEGPPAAAGAQRWRIVPVHPGAATYHVVNVLSEKRLDVAGASVESGARIQLWKPNGFGAQEWLVEEHLRHGAATGVVSLIACISGLPLDVDPAGYARQWEETDAATQGWRLEPATAG</sequence>
<dbReference type="EMBL" id="CP029190">
    <property type="protein sequence ID" value="QES52190.1"/>
    <property type="molecule type" value="Genomic_DNA"/>
</dbReference>
<protein>
    <recommendedName>
        <fullName evidence="1">Ricin B lectin domain-containing protein</fullName>
    </recommendedName>
</protein>
<reference evidence="2 3" key="1">
    <citation type="submission" date="2018-05" db="EMBL/GenBank/DDBJ databases">
        <title>Streptomyces venezuelae.</title>
        <authorList>
            <person name="Kim W."/>
            <person name="Lee N."/>
            <person name="Cho B.-K."/>
        </authorList>
    </citation>
    <scope>NUCLEOTIDE SEQUENCE [LARGE SCALE GENOMIC DNA]</scope>
    <source>
        <strain evidence="2 3">ATCC 21782</strain>
    </source>
</reference>
<proteinExistence type="predicted"/>
<evidence type="ECO:0000313" key="3">
    <source>
        <dbReference type="Proteomes" id="UP000325211"/>
    </source>
</evidence>
<evidence type="ECO:0000313" key="2">
    <source>
        <dbReference type="EMBL" id="QES52190.1"/>
    </source>
</evidence>
<evidence type="ECO:0000259" key="1">
    <source>
        <dbReference type="Pfam" id="PF14200"/>
    </source>
</evidence>
<dbReference type="AlphaFoldDB" id="A0A5P2DCB4"/>
<dbReference type="OrthoDB" id="4204978at2"/>
<organism evidence="2 3">
    <name type="scientific">Streptomyces venezuelae</name>
    <dbReference type="NCBI Taxonomy" id="54571"/>
    <lineage>
        <taxon>Bacteria</taxon>
        <taxon>Bacillati</taxon>
        <taxon>Actinomycetota</taxon>
        <taxon>Actinomycetes</taxon>
        <taxon>Kitasatosporales</taxon>
        <taxon>Streptomycetaceae</taxon>
        <taxon>Streptomyces</taxon>
    </lineage>
</organism>
<dbReference type="InterPro" id="IPR000772">
    <property type="entry name" value="Ricin_B_lectin"/>
</dbReference>
<gene>
    <name evidence="2" type="ORF">DEJ50_05535</name>
</gene>
<dbReference type="Proteomes" id="UP000325211">
    <property type="component" value="Chromosome"/>
</dbReference>
<dbReference type="SUPFAM" id="SSF50370">
    <property type="entry name" value="Ricin B-like lectins"/>
    <property type="match status" value="1"/>
</dbReference>
<accession>A0A5P2DCB4</accession>
<dbReference type="InterPro" id="IPR035992">
    <property type="entry name" value="Ricin_B-like_lectins"/>
</dbReference>
<dbReference type="CDD" id="cd00161">
    <property type="entry name" value="beta-trefoil_Ricin-like"/>
    <property type="match status" value="1"/>
</dbReference>
<dbReference type="Pfam" id="PF14200">
    <property type="entry name" value="RicinB_lectin_2"/>
    <property type="match status" value="1"/>
</dbReference>
<dbReference type="PROSITE" id="PS50231">
    <property type="entry name" value="RICIN_B_LECTIN"/>
    <property type="match status" value="1"/>
</dbReference>
<name>A0A5P2DCB4_STRVZ</name>